<name>A0A6J8CGI9_MYTCO</name>
<dbReference type="InterPro" id="IPR013762">
    <property type="entry name" value="Integrase-like_cat_sf"/>
</dbReference>
<dbReference type="GO" id="GO:0006310">
    <property type="term" value="P:DNA recombination"/>
    <property type="evidence" value="ECO:0007669"/>
    <property type="project" value="InterPro"/>
</dbReference>
<accession>A0A6J8CGI9</accession>
<dbReference type="AlphaFoldDB" id="A0A6J8CGI9"/>
<dbReference type="EMBL" id="CACVKT020005553">
    <property type="protein sequence ID" value="CAC5395598.1"/>
    <property type="molecule type" value="Genomic_DNA"/>
</dbReference>
<dbReference type="GO" id="GO:0015074">
    <property type="term" value="P:DNA integration"/>
    <property type="evidence" value="ECO:0007669"/>
    <property type="project" value="InterPro"/>
</dbReference>
<organism evidence="1 2">
    <name type="scientific">Mytilus coruscus</name>
    <name type="common">Sea mussel</name>
    <dbReference type="NCBI Taxonomy" id="42192"/>
    <lineage>
        <taxon>Eukaryota</taxon>
        <taxon>Metazoa</taxon>
        <taxon>Spiralia</taxon>
        <taxon>Lophotrochozoa</taxon>
        <taxon>Mollusca</taxon>
        <taxon>Bivalvia</taxon>
        <taxon>Autobranchia</taxon>
        <taxon>Pteriomorphia</taxon>
        <taxon>Mytilida</taxon>
        <taxon>Mytiloidea</taxon>
        <taxon>Mytilidae</taxon>
        <taxon>Mytilinae</taxon>
        <taxon>Mytilus</taxon>
    </lineage>
</organism>
<sequence length="175" mass="20043">MKLSTVFLVAITTFRRCSDLQSLCIDDKSMRVQCKGITFVRLGLAKQDRQKHFGEKLFVPSFPEKTLIDPKRALSVYLDKTKNFRKKLSESERIKLFLGINEPHKPVSTATISSWIVQAIRIAYDDDNMKVNAHSSWALYKGASLKSILDSADWAVESTFARFYLRDFDATKVLE</sequence>
<dbReference type="Proteomes" id="UP000507470">
    <property type="component" value="Unassembled WGS sequence"/>
</dbReference>
<reference evidence="1 2" key="1">
    <citation type="submission" date="2020-06" db="EMBL/GenBank/DDBJ databases">
        <authorList>
            <person name="Li R."/>
            <person name="Bekaert M."/>
        </authorList>
    </citation>
    <scope>NUCLEOTIDE SEQUENCE [LARGE SCALE GENOMIC DNA]</scope>
    <source>
        <strain evidence="2">wild</strain>
    </source>
</reference>
<dbReference type="PANTHER" id="PTHR35617:SF3">
    <property type="entry name" value="CORE-BINDING (CB) DOMAIN-CONTAINING PROTEIN"/>
    <property type="match status" value="1"/>
</dbReference>
<gene>
    <name evidence="1" type="ORF">MCOR_30254</name>
</gene>
<evidence type="ECO:0000313" key="2">
    <source>
        <dbReference type="Proteomes" id="UP000507470"/>
    </source>
</evidence>
<keyword evidence="2" id="KW-1185">Reference proteome</keyword>
<evidence type="ECO:0000313" key="1">
    <source>
        <dbReference type="EMBL" id="CAC5395598.1"/>
    </source>
</evidence>
<dbReference type="OrthoDB" id="6064581at2759"/>
<dbReference type="GO" id="GO:0003677">
    <property type="term" value="F:DNA binding"/>
    <property type="evidence" value="ECO:0007669"/>
    <property type="project" value="InterPro"/>
</dbReference>
<dbReference type="Gene3D" id="1.10.443.10">
    <property type="entry name" value="Intergrase catalytic core"/>
    <property type="match status" value="1"/>
</dbReference>
<evidence type="ECO:0008006" key="3">
    <source>
        <dbReference type="Google" id="ProtNLM"/>
    </source>
</evidence>
<protein>
    <recommendedName>
        <fullName evidence="3">Tyr recombinase domain-containing protein</fullName>
    </recommendedName>
</protein>
<dbReference type="PANTHER" id="PTHR35617">
    <property type="entry name" value="PHAGE_INTEGRASE DOMAIN-CONTAINING PROTEIN"/>
    <property type="match status" value="1"/>
</dbReference>
<proteinExistence type="predicted"/>